<accession>Q94404</accession>
<dbReference type="HOGENOM" id="CLU_752804_0_0_1"/>
<dbReference type="GeneID" id="191278"/>
<dbReference type="OrthoDB" id="5832892at2759"/>
<evidence type="ECO:0000313" key="5">
    <source>
        <dbReference type="WormBase" id="ZK265.7"/>
    </source>
</evidence>
<feature type="compositionally biased region" description="Low complexity" evidence="1">
    <location>
        <begin position="160"/>
        <end position="191"/>
    </location>
</feature>
<feature type="compositionally biased region" description="Acidic residues" evidence="1">
    <location>
        <begin position="268"/>
        <end position="288"/>
    </location>
</feature>
<evidence type="ECO:0000256" key="2">
    <source>
        <dbReference type="SAM" id="SignalP"/>
    </source>
</evidence>
<dbReference type="AGR" id="WB:WBGene00013959"/>
<dbReference type="Proteomes" id="UP000001940">
    <property type="component" value="Chromosome I"/>
</dbReference>
<dbReference type="FunCoup" id="Q94404">
    <property type="interactions" value="1250"/>
</dbReference>
<dbReference type="CTD" id="191278"/>
<feature type="signal peptide" evidence="2">
    <location>
        <begin position="1"/>
        <end position="17"/>
    </location>
</feature>
<feature type="chain" id="PRO_5004320482" evidence="2">
    <location>
        <begin position="18"/>
        <end position="370"/>
    </location>
</feature>
<dbReference type="eggNOG" id="ENOG502S4XR">
    <property type="taxonomic scope" value="Eukaryota"/>
</dbReference>
<evidence type="ECO:0007829" key="6">
    <source>
        <dbReference type="PeptideAtlas" id="Q94404"/>
    </source>
</evidence>
<dbReference type="OMA" id="VRCWCGG"/>
<dbReference type="PIR" id="T27811">
    <property type="entry name" value="T27811"/>
</dbReference>
<dbReference type="RefSeq" id="NP_492249.2">
    <property type="nucleotide sequence ID" value="NM_059848.5"/>
</dbReference>
<proteinExistence type="evidence at protein level"/>
<sequence length="370" mass="42495">MLLVIATWLLLVDVANANMSCLVMRPGYGLVTEDCPTHAVGCRIRAKKDHIEWYELSRLYDRNQLVCVYPEEYKSMTGCMRKPSGSIRCWCGGRENCNDPETSRDLYEAFTEGDNDAVDKISEWLKSEKDESSWKKFTTTEEPLETTTTKRIITTPKRTTLRKTTTTTTTSTTSTSTTTTEKPTTATTTARVTPKKSTKRIGTGTTAHPPLFPKDASKARVINIVDIRNKGVPLPNDDISLDDTFEETRRKLEKEMKEENERLREMLADEEEENSNDISDIDDDDGITAEEQREEERERYRMERRRAEERRLQEDTILRRIEEEEIREADKDRPNRREADEDMYGSDFENSTGSTSLLVSVFSAVLLLLV</sequence>
<gene>
    <name evidence="3" type="ORF">CELE_ZK265.7</name>
    <name evidence="3 5" type="ORF">ZK265.7</name>
</gene>
<evidence type="ECO:0000313" key="4">
    <source>
        <dbReference type="Proteomes" id="UP000001940"/>
    </source>
</evidence>
<protein>
    <submittedName>
        <fullName evidence="3">NAM-associated domain-containing protein</fullName>
    </submittedName>
</protein>
<evidence type="ECO:0000256" key="1">
    <source>
        <dbReference type="SAM" id="MobiDB-lite"/>
    </source>
</evidence>
<reference evidence="3 4" key="1">
    <citation type="journal article" date="1998" name="Science">
        <title>Genome sequence of the nematode C. elegans: a platform for investigating biology.</title>
        <authorList>
            <consortium name="The C. elegans sequencing consortium"/>
            <person name="Sulson J.E."/>
            <person name="Waterston R."/>
        </authorList>
    </citation>
    <scope>NUCLEOTIDE SEQUENCE [LARGE SCALE GENOMIC DNA]</scope>
    <source>
        <strain evidence="3 4">Bristol N2</strain>
    </source>
</reference>
<dbReference type="PaxDb" id="6239-ZK265.7"/>
<dbReference type="InParanoid" id="Q94404"/>
<feature type="compositionally biased region" description="Basic and acidic residues" evidence="1">
    <location>
        <begin position="325"/>
        <end position="339"/>
    </location>
</feature>
<dbReference type="EMBL" id="BX284601">
    <property type="protein sequence ID" value="CAB03518.2"/>
    <property type="molecule type" value="Genomic_DNA"/>
</dbReference>
<keyword evidence="6" id="KW-1267">Proteomics identification</keyword>
<dbReference type="AlphaFoldDB" id="Q94404"/>
<name>Q94404_CAEEL</name>
<organism evidence="3 4">
    <name type="scientific">Caenorhabditis elegans</name>
    <dbReference type="NCBI Taxonomy" id="6239"/>
    <lineage>
        <taxon>Eukaryota</taxon>
        <taxon>Metazoa</taxon>
        <taxon>Ecdysozoa</taxon>
        <taxon>Nematoda</taxon>
        <taxon>Chromadorea</taxon>
        <taxon>Rhabditida</taxon>
        <taxon>Rhabditina</taxon>
        <taxon>Rhabditomorpha</taxon>
        <taxon>Rhabditoidea</taxon>
        <taxon>Rhabditidae</taxon>
        <taxon>Peloderinae</taxon>
        <taxon>Caenorhabditis</taxon>
    </lineage>
</organism>
<dbReference type="Bgee" id="WBGene00013959">
    <property type="expression patterns" value="Expressed in pharyngeal muscle cell (C elegans) and 3 other cell types or tissues"/>
</dbReference>
<keyword evidence="2" id="KW-0732">Signal</keyword>
<evidence type="ECO:0000313" key="3">
    <source>
        <dbReference type="EMBL" id="CAB03518.2"/>
    </source>
</evidence>
<feature type="region of interest" description="Disordered" evidence="1">
    <location>
        <begin position="267"/>
        <end position="296"/>
    </location>
</feature>
<dbReference type="SMR" id="Q94404"/>
<dbReference type="UCSC" id="ZK265.7">
    <property type="organism name" value="c. elegans"/>
</dbReference>
<feature type="region of interest" description="Disordered" evidence="1">
    <location>
        <begin position="325"/>
        <end position="352"/>
    </location>
</feature>
<dbReference type="KEGG" id="cel:CELE_ZK265.7"/>
<dbReference type="PeptideAtlas" id="Q94404"/>
<feature type="region of interest" description="Disordered" evidence="1">
    <location>
        <begin position="160"/>
        <end position="213"/>
    </location>
</feature>
<dbReference type="WormBase" id="ZK265.7">
    <property type="protein sequence ID" value="CE32551"/>
    <property type="gene ID" value="WBGene00013959"/>
</dbReference>
<keyword evidence="4" id="KW-1185">Reference proteome</keyword>